<evidence type="ECO:0000256" key="1">
    <source>
        <dbReference type="SAM" id="MobiDB-lite"/>
    </source>
</evidence>
<reference evidence="2" key="1">
    <citation type="submission" date="2024-05" db="EMBL/GenBank/DDBJ databases">
        <title>Herbiconiux sp. A18JL235.</title>
        <authorList>
            <person name="Zhang G."/>
        </authorList>
    </citation>
    <scope>NUCLEOTIDE SEQUENCE</scope>
    <source>
        <strain evidence="2">A18JL235</strain>
        <plasmid evidence="2">unnamed2</plasmid>
    </source>
</reference>
<proteinExistence type="predicted"/>
<geneLocation type="plasmid" evidence="2">
    <name>unnamed2</name>
</geneLocation>
<feature type="region of interest" description="Disordered" evidence="1">
    <location>
        <begin position="38"/>
        <end position="57"/>
    </location>
</feature>
<dbReference type="EMBL" id="CP162513">
    <property type="protein sequence ID" value="XDI07618.1"/>
    <property type="molecule type" value="Genomic_DNA"/>
</dbReference>
<protein>
    <recommendedName>
        <fullName evidence="3">DivIVA domain-containing protein</fullName>
    </recommendedName>
</protein>
<name>A0AB39BNA6_9MICO</name>
<evidence type="ECO:0008006" key="3">
    <source>
        <dbReference type="Google" id="ProtNLM"/>
    </source>
</evidence>
<sequence>MSKMSWRNPNSRDALYLNQIAAWGYTLSEVEQIIVDAEEREPGAYEGDRPDDELDEE</sequence>
<dbReference type="RefSeq" id="WP_368499983.1">
    <property type="nucleotide sequence ID" value="NZ_CP162513.1"/>
</dbReference>
<dbReference type="AlphaFoldDB" id="A0AB39BNA6"/>
<evidence type="ECO:0000313" key="2">
    <source>
        <dbReference type="EMBL" id="XDI07618.1"/>
    </source>
</evidence>
<accession>A0AB39BNA6</accession>
<keyword evidence="2" id="KW-0614">Plasmid</keyword>
<gene>
    <name evidence="2" type="ORF">ABFY20_20115</name>
</gene>
<organism evidence="2">
    <name type="scientific">Herbiconiux sp. A18JL235</name>
    <dbReference type="NCBI Taxonomy" id="3152363"/>
    <lineage>
        <taxon>Bacteria</taxon>
        <taxon>Bacillati</taxon>
        <taxon>Actinomycetota</taxon>
        <taxon>Actinomycetes</taxon>
        <taxon>Micrococcales</taxon>
        <taxon>Microbacteriaceae</taxon>
        <taxon>Herbiconiux</taxon>
    </lineage>
</organism>